<feature type="repeat" description="NHL" evidence="3">
    <location>
        <begin position="397"/>
        <end position="436"/>
    </location>
</feature>
<evidence type="ECO:0000256" key="3">
    <source>
        <dbReference type="PROSITE-ProRule" id="PRU00504"/>
    </source>
</evidence>
<dbReference type="Gene3D" id="2.60.40.10">
    <property type="entry name" value="Immunoglobulins"/>
    <property type="match status" value="1"/>
</dbReference>
<evidence type="ECO:0000256" key="4">
    <source>
        <dbReference type="SAM" id="MobiDB-lite"/>
    </source>
</evidence>
<dbReference type="Pfam" id="PF00630">
    <property type="entry name" value="Filamin"/>
    <property type="match status" value="1"/>
</dbReference>
<sequence length="446" mass="50429">MLEYNEKCDDSSDNSIGNDSEYTQAPTMKPVFIKSACQPSEPVESDLDIEKGMKTLALLTQRSEELQRMAEVIGLAKKEIRGQIEQNMQMINQALYKRREYLLNELDLLIGARCDAIGKMQFEFESLIQRLGSLIEIYRRQQNERNLEFNGEKPIQGTARGKKMCAAELERLIEGFVPLHPAETDTLSFFPTELDQLLGIIKRFGSIGLTSISVEHSTLEEPKDLTGSFVQRCSTKETVKIPVILHDSMGRKIQNPDEAGISASLTLRIEHPYNIKMSSELEEIKNPFNSEAKLNENQDRRLNVVYRINYPGIYDLNVKVFGEDIKGSPYTVLAKSTLGPNAIEWMECMTHLSRSQNRRRVKHKFRKGYVSSPTPHQSPERPPALADQDMGDKGDFLFSCGTKGRLDGEFANPQGICFTRNSKIVVVDSNNSNIQVSVALINRVLF</sequence>
<dbReference type="PROSITE" id="PS50194">
    <property type="entry name" value="FILAMIN_REPEAT"/>
    <property type="match status" value="1"/>
</dbReference>
<dbReference type="InterPro" id="IPR001258">
    <property type="entry name" value="NHL_repeat"/>
</dbReference>
<dbReference type="Proteomes" id="UP000784294">
    <property type="component" value="Unassembled WGS sequence"/>
</dbReference>
<dbReference type="InterPro" id="IPR014756">
    <property type="entry name" value="Ig_E-set"/>
</dbReference>
<evidence type="ECO:0000313" key="6">
    <source>
        <dbReference type="Proteomes" id="UP000784294"/>
    </source>
</evidence>
<keyword evidence="6" id="KW-1185">Reference proteome</keyword>
<feature type="region of interest" description="Disordered" evidence="4">
    <location>
        <begin position="1"/>
        <end position="23"/>
    </location>
</feature>
<keyword evidence="1" id="KW-0677">Repeat</keyword>
<comment type="caution">
    <text evidence="5">The sequence shown here is derived from an EMBL/GenBank/DDBJ whole genome shotgun (WGS) entry which is preliminary data.</text>
</comment>
<accession>A0A448XG25</accession>
<dbReference type="OrthoDB" id="27136at2759"/>
<dbReference type="Gene3D" id="2.120.10.30">
    <property type="entry name" value="TolB, C-terminal domain"/>
    <property type="match status" value="1"/>
</dbReference>
<feature type="compositionally biased region" description="Basic and acidic residues" evidence="4">
    <location>
        <begin position="1"/>
        <end position="10"/>
    </location>
</feature>
<dbReference type="SUPFAM" id="SSF81296">
    <property type="entry name" value="E set domains"/>
    <property type="match status" value="1"/>
</dbReference>
<dbReference type="InterPro" id="IPR011042">
    <property type="entry name" value="6-blade_b-propeller_TolB-like"/>
</dbReference>
<organism evidence="5 6">
    <name type="scientific">Protopolystoma xenopodis</name>
    <dbReference type="NCBI Taxonomy" id="117903"/>
    <lineage>
        <taxon>Eukaryota</taxon>
        <taxon>Metazoa</taxon>
        <taxon>Spiralia</taxon>
        <taxon>Lophotrochozoa</taxon>
        <taxon>Platyhelminthes</taxon>
        <taxon>Monogenea</taxon>
        <taxon>Polyopisthocotylea</taxon>
        <taxon>Polystomatidea</taxon>
        <taxon>Polystomatidae</taxon>
        <taxon>Protopolystoma</taxon>
    </lineage>
</organism>
<evidence type="ECO:0000256" key="1">
    <source>
        <dbReference type="ARBA" id="ARBA00022737"/>
    </source>
</evidence>
<name>A0A448XG25_9PLAT</name>
<protein>
    <submittedName>
        <fullName evidence="5">Uncharacterized protein</fullName>
    </submittedName>
</protein>
<proteinExistence type="predicted"/>
<evidence type="ECO:0000313" key="5">
    <source>
        <dbReference type="EMBL" id="VEL35794.1"/>
    </source>
</evidence>
<dbReference type="AlphaFoldDB" id="A0A448XG25"/>
<feature type="repeat" description="Filamin" evidence="2">
    <location>
        <begin position="250"/>
        <end position="334"/>
    </location>
</feature>
<dbReference type="Pfam" id="PF01436">
    <property type="entry name" value="NHL"/>
    <property type="match status" value="1"/>
</dbReference>
<feature type="region of interest" description="Disordered" evidence="4">
    <location>
        <begin position="366"/>
        <end position="389"/>
    </location>
</feature>
<dbReference type="InterPro" id="IPR013783">
    <property type="entry name" value="Ig-like_fold"/>
</dbReference>
<gene>
    <name evidence="5" type="ORF">PXEA_LOCUS29234</name>
</gene>
<dbReference type="EMBL" id="CAAALY010250699">
    <property type="protein sequence ID" value="VEL35794.1"/>
    <property type="molecule type" value="Genomic_DNA"/>
</dbReference>
<evidence type="ECO:0000256" key="2">
    <source>
        <dbReference type="PROSITE-ProRule" id="PRU00087"/>
    </source>
</evidence>
<dbReference type="InterPro" id="IPR017868">
    <property type="entry name" value="Filamin/ABP280_repeat-like"/>
</dbReference>
<dbReference type="PROSITE" id="PS51125">
    <property type="entry name" value="NHL"/>
    <property type="match status" value="1"/>
</dbReference>
<reference evidence="5" key="1">
    <citation type="submission" date="2018-11" db="EMBL/GenBank/DDBJ databases">
        <authorList>
            <consortium name="Pathogen Informatics"/>
        </authorList>
    </citation>
    <scope>NUCLEOTIDE SEQUENCE</scope>
</reference>